<sequence length="242" mass="26392">MDNGAYRDKAAARAHDERARLDAVIARATPIEGCGPLIPIAPARGPQVVVTPRRMVPDAKDATGWKVEEMGWRGFNAVRAADIFDDLARRAAKRKAAPPFTVGQVQVGRLYRDLVERHDAGGMRCAGLEAGRGCGPSAGGEFIDAFIEEGRVIELLRRRIGSGVAMAVRRVRPSARGGAGARIIHDRVLVDDICLHGRSFRDVLERHGWACDGRRVQELVVTLAGILSRMQGYDCQPSHKRS</sequence>
<accession>A0ABT8DDC2</accession>
<keyword evidence="2" id="KW-1185">Reference proteome</keyword>
<evidence type="ECO:0000313" key="1">
    <source>
        <dbReference type="EMBL" id="MDN3713332.1"/>
    </source>
</evidence>
<dbReference type="Proteomes" id="UP001243846">
    <property type="component" value="Unassembled WGS sequence"/>
</dbReference>
<comment type="caution">
    <text evidence="1">The sequence shown here is derived from an EMBL/GenBank/DDBJ whole genome shotgun (WGS) entry which is preliminary data.</text>
</comment>
<evidence type="ECO:0000313" key="2">
    <source>
        <dbReference type="Proteomes" id="UP001243846"/>
    </source>
</evidence>
<protein>
    <submittedName>
        <fullName evidence="1">Uncharacterized protein</fullName>
    </submittedName>
</protein>
<name>A0ABT8DDC2_9RHOB</name>
<reference evidence="2" key="1">
    <citation type="journal article" date="2019" name="Int. J. Syst. Evol. Microbiol.">
        <title>The Global Catalogue of Microorganisms (GCM) 10K type strain sequencing project: providing services to taxonomists for standard genome sequencing and annotation.</title>
        <authorList>
            <consortium name="The Broad Institute Genomics Platform"/>
            <consortium name="The Broad Institute Genome Sequencing Center for Infectious Disease"/>
            <person name="Wu L."/>
            <person name="Ma J."/>
        </authorList>
    </citation>
    <scope>NUCLEOTIDE SEQUENCE [LARGE SCALE GENOMIC DNA]</scope>
    <source>
        <strain evidence="2">CECT 8482</strain>
    </source>
</reference>
<gene>
    <name evidence="1" type="ORF">QWZ10_19295</name>
</gene>
<dbReference type="RefSeq" id="WP_377684790.1">
    <property type="nucleotide sequence ID" value="NZ_JBHMDZ010000006.1"/>
</dbReference>
<dbReference type="EMBL" id="JAUFRC010000001">
    <property type="protein sequence ID" value="MDN3713332.1"/>
    <property type="molecule type" value="Genomic_DNA"/>
</dbReference>
<proteinExistence type="predicted"/>
<organism evidence="1 2">
    <name type="scientific">Paracoccus cavernae</name>
    <dbReference type="NCBI Taxonomy" id="1571207"/>
    <lineage>
        <taxon>Bacteria</taxon>
        <taxon>Pseudomonadati</taxon>
        <taxon>Pseudomonadota</taxon>
        <taxon>Alphaproteobacteria</taxon>
        <taxon>Rhodobacterales</taxon>
        <taxon>Paracoccaceae</taxon>
        <taxon>Paracoccus</taxon>
    </lineage>
</organism>